<evidence type="ECO:0000313" key="2">
    <source>
        <dbReference type="EMBL" id="SPC06528.1"/>
    </source>
</evidence>
<reference evidence="3" key="2">
    <citation type="submission" date="2018-01" db="EMBL/GenBank/DDBJ databases">
        <authorList>
            <person name="Clerissi C."/>
        </authorList>
    </citation>
    <scope>NUCLEOTIDE SEQUENCE</scope>
    <source>
        <strain evidence="3">Cupriavidus oxalaticus LMG 2235</strain>
    </source>
</reference>
<proteinExistence type="predicted"/>
<evidence type="ECO:0000313" key="3">
    <source>
        <dbReference type="EMBL" id="SPC12486.1"/>
    </source>
</evidence>
<feature type="region of interest" description="Disordered" evidence="1">
    <location>
        <begin position="78"/>
        <end position="134"/>
    </location>
</feature>
<comment type="caution">
    <text evidence="3">The sequence shown here is derived from an EMBL/GenBank/DDBJ whole genome shotgun (WGS) entry which is preliminary data.</text>
</comment>
<reference evidence="4" key="1">
    <citation type="submission" date="2018-01" db="EMBL/GenBank/DDBJ databases">
        <authorList>
            <person name="Gaut B.S."/>
            <person name="Morton B.R."/>
            <person name="Clegg M.T."/>
            <person name="Duvall M.R."/>
        </authorList>
    </citation>
    <scope>NUCLEOTIDE SEQUENCE [LARGE SCALE GENOMIC DNA]</scope>
</reference>
<dbReference type="AlphaFoldDB" id="A0A375G381"/>
<protein>
    <submittedName>
        <fullName evidence="3">Uncharacterized protein</fullName>
    </submittedName>
</protein>
<accession>A0A375G381</accession>
<dbReference type="Proteomes" id="UP000256862">
    <property type="component" value="Chromosome CO2235"/>
</dbReference>
<sequence length="134" mass="15011">MCLSWQSPIGCHQASKFTEARNSRQPYAKCKRAFALHPSRLLEIGSSNRATRHYAGLVATVMRNTFPAIRRSIKKTIPYGMAKSSTEEHHLEDDSLTPPPRHSPQVRRHSAAPGKGRLFWPAQGHRRGSGNTAR</sequence>
<gene>
    <name evidence="3" type="ORF">CO2235_150141</name>
    <name evidence="2" type="ORF">CO2235_U590104</name>
</gene>
<evidence type="ECO:0000256" key="1">
    <source>
        <dbReference type="SAM" id="MobiDB-lite"/>
    </source>
</evidence>
<organism evidence="3">
    <name type="scientific">Cupriavidus oxalaticus</name>
    <dbReference type="NCBI Taxonomy" id="96344"/>
    <lineage>
        <taxon>Bacteria</taxon>
        <taxon>Pseudomonadati</taxon>
        <taxon>Pseudomonadota</taxon>
        <taxon>Betaproteobacteria</taxon>
        <taxon>Burkholderiales</taxon>
        <taxon>Burkholderiaceae</taxon>
        <taxon>Cupriavidus</taxon>
    </lineage>
</organism>
<dbReference type="EMBL" id="OGUS01000064">
    <property type="protein sequence ID" value="SPC06528.1"/>
    <property type="molecule type" value="Genomic_DNA"/>
</dbReference>
<dbReference type="EMBL" id="OGUS01000115">
    <property type="protein sequence ID" value="SPC12486.1"/>
    <property type="molecule type" value="Genomic_DNA"/>
</dbReference>
<evidence type="ECO:0000313" key="4">
    <source>
        <dbReference type="Proteomes" id="UP000256862"/>
    </source>
</evidence>
<name>A0A375G381_9BURK</name>